<evidence type="ECO:0000256" key="2">
    <source>
        <dbReference type="ARBA" id="ARBA00009995"/>
    </source>
</evidence>
<evidence type="ECO:0000256" key="3">
    <source>
        <dbReference type="ARBA" id="ARBA00022676"/>
    </source>
</evidence>
<sequence length="522" mass="59408">MWTHILSLAVILIVDKSSCARILSLMTVPAHSHAYWASNLIETLASRGHQIVALTPESKTSSHPNVTSVYLEGGYDEKVLFEQDLDSIPPIEEPTAMMHFLFNWLADMCRTLLLSPGNKRFMADYADGHFDLILTDSTGNECFLKYVHLFGYPPVVSVVPYGSPQWVNELVGNFANPAYVPNQFTSFTDRMTFAERLTNLYVNVYCSLFRYFRYLPRNEATAQEFFGFAEPGVAQLEKHVSLALVNSHFSLRYSESIPPGLVPVAGMHISPAKPLPKDLKNFIEGAEHGVVYFSLGSNLKSDKMSKEKQKAFMDAFARLPQRVLWKFEADSLPELPKNVMISKWIPQNDVLAHPNVVLFMTHCGLLSVQESIYHGVPVIGIPLMIDQYINANQIVQKKLGLQIKYSDIKNADQIYQLIHTVTSDSGFKERMDITSENFRDQPIKPLDRAVYWVEYVLRHKSLDYLHPGSLQLSWYQLNLIDVMVFLVISAIITLTLIYQLVKRLVKFTGKRKLRAPIKRRLS</sequence>
<proteinExistence type="inferred from homology"/>
<dbReference type="PROSITE" id="PS00375">
    <property type="entry name" value="UDPGT"/>
    <property type="match status" value="1"/>
</dbReference>
<keyword evidence="6" id="KW-0256">Endoplasmic reticulum</keyword>
<dbReference type="Pfam" id="PF00201">
    <property type="entry name" value="UDPGT"/>
    <property type="match status" value="1"/>
</dbReference>
<evidence type="ECO:0000256" key="1">
    <source>
        <dbReference type="ARBA" id="ARBA00004240"/>
    </source>
</evidence>
<feature type="transmembrane region" description="Helical" evidence="12">
    <location>
        <begin position="479"/>
        <end position="501"/>
    </location>
</feature>
<organism evidence="13 14">
    <name type="scientific">Bemisia tabaci</name>
    <name type="common">Sweetpotato whitefly</name>
    <name type="synonym">Aleurodes tabaci</name>
    <dbReference type="NCBI Taxonomy" id="7038"/>
    <lineage>
        <taxon>Eukaryota</taxon>
        <taxon>Metazoa</taxon>
        <taxon>Ecdysozoa</taxon>
        <taxon>Arthropoda</taxon>
        <taxon>Hexapoda</taxon>
        <taxon>Insecta</taxon>
        <taxon>Pterygota</taxon>
        <taxon>Neoptera</taxon>
        <taxon>Paraneoptera</taxon>
        <taxon>Hemiptera</taxon>
        <taxon>Sternorrhyncha</taxon>
        <taxon>Aleyrodoidea</taxon>
        <taxon>Aleyrodidae</taxon>
        <taxon>Aleyrodinae</taxon>
        <taxon>Bemisia</taxon>
    </lineage>
</organism>
<comment type="subcellular location">
    <subcellularLocation>
        <location evidence="10">Endomembrane system</location>
        <topology evidence="10">Single-pass type I membrane protein</topology>
    </subcellularLocation>
    <subcellularLocation>
        <location evidence="1">Endoplasmic reticulum</location>
    </subcellularLocation>
    <subcellularLocation>
        <location evidence="12">Membrane</location>
        <topology evidence="12">Single-pass membrane protein</topology>
    </subcellularLocation>
</comment>
<keyword evidence="4 11" id="KW-0808">Transferase</keyword>
<dbReference type="EMBL" id="OU963865">
    <property type="protein sequence ID" value="CAH0388802.1"/>
    <property type="molecule type" value="Genomic_DNA"/>
</dbReference>
<gene>
    <name evidence="13" type="ORF">BEMITA_LOCUS7689</name>
</gene>
<evidence type="ECO:0000256" key="9">
    <source>
        <dbReference type="ARBA" id="ARBA00023180"/>
    </source>
</evidence>
<evidence type="ECO:0000256" key="5">
    <source>
        <dbReference type="ARBA" id="ARBA00022692"/>
    </source>
</evidence>
<dbReference type="InterPro" id="IPR050271">
    <property type="entry name" value="UDP-glycosyltransferase"/>
</dbReference>
<keyword evidence="14" id="KW-1185">Reference proteome</keyword>
<evidence type="ECO:0000256" key="8">
    <source>
        <dbReference type="ARBA" id="ARBA00023136"/>
    </source>
</evidence>
<evidence type="ECO:0000313" key="14">
    <source>
        <dbReference type="Proteomes" id="UP001152759"/>
    </source>
</evidence>
<dbReference type="FunFam" id="3.40.50.2000:FF:000050">
    <property type="entry name" value="UDP-glucuronosyltransferase"/>
    <property type="match status" value="1"/>
</dbReference>
<evidence type="ECO:0000256" key="12">
    <source>
        <dbReference type="RuleBase" id="RU362059"/>
    </source>
</evidence>
<dbReference type="AlphaFoldDB" id="A0A9P0F269"/>
<dbReference type="SUPFAM" id="SSF53756">
    <property type="entry name" value="UDP-Glycosyltransferase/glycogen phosphorylase"/>
    <property type="match status" value="1"/>
</dbReference>
<keyword evidence="5 12" id="KW-0812">Transmembrane</keyword>
<name>A0A9P0F269_BEMTA</name>
<keyword evidence="12" id="KW-0732">Signal</keyword>
<dbReference type="GO" id="GO:0015020">
    <property type="term" value="F:glucuronosyltransferase activity"/>
    <property type="evidence" value="ECO:0007669"/>
    <property type="project" value="UniProtKB-EC"/>
</dbReference>
<evidence type="ECO:0000256" key="10">
    <source>
        <dbReference type="ARBA" id="ARBA00046288"/>
    </source>
</evidence>
<dbReference type="GO" id="GO:0016020">
    <property type="term" value="C:membrane"/>
    <property type="evidence" value="ECO:0007669"/>
    <property type="project" value="UniProtKB-SubCell"/>
</dbReference>
<evidence type="ECO:0000256" key="11">
    <source>
        <dbReference type="RuleBase" id="RU003718"/>
    </source>
</evidence>
<comment type="catalytic activity">
    <reaction evidence="12">
        <text>glucuronate acceptor + UDP-alpha-D-glucuronate = acceptor beta-D-glucuronoside + UDP + H(+)</text>
        <dbReference type="Rhea" id="RHEA:21032"/>
        <dbReference type="ChEBI" id="CHEBI:15378"/>
        <dbReference type="ChEBI" id="CHEBI:58052"/>
        <dbReference type="ChEBI" id="CHEBI:58223"/>
        <dbReference type="ChEBI" id="CHEBI:132367"/>
        <dbReference type="ChEBI" id="CHEBI:132368"/>
        <dbReference type="EC" id="2.4.1.17"/>
    </reaction>
</comment>
<dbReference type="EC" id="2.4.1.17" evidence="12"/>
<keyword evidence="7 12" id="KW-1133">Transmembrane helix</keyword>
<reference evidence="13" key="1">
    <citation type="submission" date="2021-12" db="EMBL/GenBank/DDBJ databases">
        <authorList>
            <person name="King R."/>
        </authorList>
    </citation>
    <scope>NUCLEOTIDE SEQUENCE</scope>
</reference>
<evidence type="ECO:0000256" key="6">
    <source>
        <dbReference type="ARBA" id="ARBA00022824"/>
    </source>
</evidence>
<keyword evidence="3 11" id="KW-0328">Glycosyltransferase</keyword>
<dbReference type="PANTHER" id="PTHR48043">
    <property type="entry name" value="EG:EG0003.4 PROTEIN-RELATED"/>
    <property type="match status" value="1"/>
</dbReference>
<accession>A0A9P0F269</accession>
<keyword evidence="8 12" id="KW-0472">Membrane</keyword>
<evidence type="ECO:0000256" key="7">
    <source>
        <dbReference type="ARBA" id="ARBA00022989"/>
    </source>
</evidence>
<feature type="signal peptide" evidence="12">
    <location>
        <begin position="1"/>
        <end position="19"/>
    </location>
</feature>
<dbReference type="GO" id="GO:0005783">
    <property type="term" value="C:endoplasmic reticulum"/>
    <property type="evidence" value="ECO:0007669"/>
    <property type="project" value="UniProtKB-SubCell"/>
</dbReference>
<feature type="chain" id="PRO_5040536468" description="UDP-glucuronosyltransferase" evidence="12">
    <location>
        <begin position="20"/>
        <end position="522"/>
    </location>
</feature>
<dbReference type="Gene3D" id="3.40.50.2000">
    <property type="entry name" value="Glycogen Phosphorylase B"/>
    <property type="match status" value="1"/>
</dbReference>
<comment type="similarity">
    <text evidence="2 11">Belongs to the UDP-glycosyltransferase family.</text>
</comment>
<dbReference type="KEGG" id="btab:109036250"/>
<dbReference type="PANTHER" id="PTHR48043:SF159">
    <property type="entry name" value="EG:EG0003.4 PROTEIN-RELATED"/>
    <property type="match status" value="1"/>
</dbReference>
<dbReference type="InterPro" id="IPR035595">
    <property type="entry name" value="UDP_glycos_trans_CS"/>
</dbReference>
<evidence type="ECO:0000313" key="13">
    <source>
        <dbReference type="EMBL" id="CAH0388802.1"/>
    </source>
</evidence>
<dbReference type="Proteomes" id="UP001152759">
    <property type="component" value="Chromosome 4"/>
</dbReference>
<dbReference type="CDD" id="cd03784">
    <property type="entry name" value="GT1_Gtf-like"/>
    <property type="match status" value="1"/>
</dbReference>
<protein>
    <recommendedName>
        <fullName evidence="12">UDP-glucuronosyltransferase</fullName>
        <ecNumber evidence="12">2.4.1.17</ecNumber>
    </recommendedName>
</protein>
<dbReference type="InterPro" id="IPR002213">
    <property type="entry name" value="UDP_glucos_trans"/>
</dbReference>
<evidence type="ECO:0000256" key="4">
    <source>
        <dbReference type="ARBA" id="ARBA00022679"/>
    </source>
</evidence>
<keyword evidence="9" id="KW-0325">Glycoprotein</keyword>